<dbReference type="Proteomes" id="UP001497623">
    <property type="component" value="Unassembled WGS sequence"/>
</dbReference>
<feature type="non-terminal residue" evidence="10">
    <location>
        <position position="736"/>
    </location>
</feature>
<dbReference type="InterPro" id="IPR016017">
    <property type="entry name" value="GDNF/GAS1"/>
</dbReference>
<keyword evidence="4" id="KW-0732">Signal</keyword>
<dbReference type="InterPro" id="IPR037193">
    <property type="entry name" value="GDNF_alpha"/>
</dbReference>
<reference evidence="10 11" key="1">
    <citation type="submission" date="2024-05" db="EMBL/GenBank/DDBJ databases">
        <authorList>
            <person name="Wallberg A."/>
        </authorList>
    </citation>
    <scope>NUCLEOTIDE SEQUENCE [LARGE SCALE GENOMIC DNA]</scope>
</reference>
<feature type="compositionally biased region" description="Pro residues" evidence="8">
    <location>
        <begin position="679"/>
        <end position="693"/>
    </location>
</feature>
<dbReference type="GO" id="GO:0009897">
    <property type="term" value="C:external side of plasma membrane"/>
    <property type="evidence" value="ECO:0007669"/>
    <property type="project" value="TreeGrafter"/>
</dbReference>
<dbReference type="GO" id="GO:0043235">
    <property type="term" value="C:receptor complex"/>
    <property type="evidence" value="ECO:0007669"/>
    <property type="project" value="TreeGrafter"/>
</dbReference>
<gene>
    <name evidence="10" type="ORF">MNOR_LOCUS14652</name>
</gene>
<evidence type="ECO:0000256" key="4">
    <source>
        <dbReference type="ARBA" id="ARBA00022729"/>
    </source>
</evidence>
<keyword evidence="3" id="KW-1003">Cell membrane</keyword>
<feature type="domain" description="GDNF/GAS1" evidence="9">
    <location>
        <begin position="79"/>
        <end position="142"/>
    </location>
</feature>
<keyword evidence="6" id="KW-0675">Receptor</keyword>
<evidence type="ECO:0000256" key="3">
    <source>
        <dbReference type="ARBA" id="ARBA00022475"/>
    </source>
</evidence>
<dbReference type="PANTHER" id="PTHR10269">
    <property type="entry name" value="GDNF RECEPTOR ALPHA"/>
    <property type="match status" value="1"/>
</dbReference>
<sequence>MLHKICGPELVACSTVTPSKCKLLLKHLRSFDQLSNCGCAKPHIDFTCYTFRETIFNHPCDSISSSDDSLSMRDRLPNCREVERQCNGSPNCFSKYNNFVHSCKSCTEECVEAWNDVRHTDYFGCVCEQELKQQQHIRPRTSVMSRQYRDYPGGYSESRGHRETQYYPSRKMELTPPNEPTTPYDQCMVIYNSTHENPCLEIPYEHMPRVDFISPLYRPLDYFYRPIDLSTVLGFHLPNRDDVPSYTPHGPWEHIISINGPNLSPRNLNLERGPQIEASQTTCHVALDSCKRDAQCKPLLEELMVWCEHSHCEPDRCRYALQKFYDSVRIVRRLQVAFCVCRQNDPNGECLTAMRQLHPTCAERHSDRGPSKCHKIAEQCRTNKLCREKLEDYEQKCAADAMTGKCSHKHRDCQQAVMNILGTELHATCVCKGTDFLHQHDCYTWQKLLWSNPCVIESHLALQQELDEDASKLDHVFTSRPQQETTPVPRPAYPPTQSVGIPRHFGPDRVPLNRGPTVFGTPVHTPVHTDNSPFNPRWGSRHPVPGGGIDLSPYPTRTGINHGNGGRNGGVRIGQGPRNGGKDRPRGRYGINGSGRPDNGIYGPPRGGHIPPKDRMNPHNPHRGTSIFHPAKGPGDHNDMRHLPGPKPPGSDNFPSRENQPHGRPTGTGYRPHKYQPEFTPPPPTTPPPPPPSTTTASTTTTSTTPRPTRFCEFRVGHSVDGVNLTAMIPENTFKR</sequence>
<comment type="subcellular location">
    <subcellularLocation>
        <location evidence="1">Cell membrane</location>
    </subcellularLocation>
</comment>
<feature type="compositionally biased region" description="Low complexity" evidence="8">
    <location>
        <begin position="694"/>
        <end position="709"/>
    </location>
</feature>
<dbReference type="Pfam" id="PF02351">
    <property type="entry name" value="GDNF"/>
    <property type="match status" value="2"/>
</dbReference>
<keyword evidence="7" id="KW-0325">Glycoprotein</keyword>
<dbReference type="InterPro" id="IPR003438">
    <property type="entry name" value="GDNF_rcpt"/>
</dbReference>
<feature type="region of interest" description="Disordered" evidence="8">
    <location>
        <begin position="559"/>
        <end position="709"/>
    </location>
</feature>
<organism evidence="10 11">
    <name type="scientific">Meganyctiphanes norvegica</name>
    <name type="common">Northern krill</name>
    <name type="synonym">Thysanopoda norvegica</name>
    <dbReference type="NCBI Taxonomy" id="48144"/>
    <lineage>
        <taxon>Eukaryota</taxon>
        <taxon>Metazoa</taxon>
        <taxon>Ecdysozoa</taxon>
        <taxon>Arthropoda</taxon>
        <taxon>Crustacea</taxon>
        <taxon>Multicrustacea</taxon>
        <taxon>Malacostraca</taxon>
        <taxon>Eumalacostraca</taxon>
        <taxon>Eucarida</taxon>
        <taxon>Euphausiacea</taxon>
        <taxon>Euphausiidae</taxon>
        <taxon>Meganyctiphanes</taxon>
    </lineage>
</organism>
<dbReference type="SUPFAM" id="SSF110035">
    <property type="entry name" value="GDNF receptor-like"/>
    <property type="match status" value="2"/>
</dbReference>
<keyword evidence="11" id="KW-1185">Reference proteome</keyword>
<protein>
    <recommendedName>
        <fullName evidence="9">GDNF/GAS1 domain-containing protein</fullName>
    </recommendedName>
</protein>
<name>A0AAV2QMS2_MEGNR</name>
<feature type="region of interest" description="Disordered" evidence="8">
    <location>
        <begin position="479"/>
        <end position="502"/>
    </location>
</feature>
<feature type="compositionally biased region" description="Gly residues" evidence="8">
    <location>
        <begin position="562"/>
        <end position="579"/>
    </location>
</feature>
<evidence type="ECO:0000256" key="8">
    <source>
        <dbReference type="SAM" id="MobiDB-lite"/>
    </source>
</evidence>
<dbReference type="PANTHER" id="PTHR10269:SF12">
    <property type="entry name" value="GLIAL CELL LINE-DERIVED NEUROTROPHIC FAMILY RECEPTOR-LIKE, ISOFORM E"/>
    <property type="match status" value="1"/>
</dbReference>
<proteinExistence type="inferred from homology"/>
<evidence type="ECO:0000256" key="2">
    <source>
        <dbReference type="ARBA" id="ARBA00005961"/>
    </source>
</evidence>
<evidence type="ECO:0000256" key="7">
    <source>
        <dbReference type="ARBA" id="ARBA00023180"/>
    </source>
</evidence>
<keyword evidence="5" id="KW-0472">Membrane</keyword>
<dbReference type="GO" id="GO:0007169">
    <property type="term" value="P:cell surface receptor protein tyrosine kinase signaling pathway"/>
    <property type="evidence" value="ECO:0007669"/>
    <property type="project" value="UniProtKB-ARBA"/>
</dbReference>
<comment type="similarity">
    <text evidence="2">Belongs to the GDNFR family.</text>
</comment>
<dbReference type="AlphaFoldDB" id="A0AAV2QMS2"/>
<comment type="caution">
    <text evidence="10">The sequence shown here is derived from an EMBL/GenBank/DDBJ whole genome shotgun (WGS) entry which is preliminary data.</text>
</comment>
<dbReference type="EMBL" id="CAXKWB010008853">
    <property type="protein sequence ID" value="CAL4092762.1"/>
    <property type="molecule type" value="Genomic_DNA"/>
</dbReference>
<evidence type="ECO:0000313" key="11">
    <source>
        <dbReference type="Proteomes" id="UP001497623"/>
    </source>
</evidence>
<accession>A0AAV2QMS2</accession>
<evidence type="ECO:0000256" key="6">
    <source>
        <dbReference type="ARBA" id="ARBA00023170"/>
    </source>
</evidence>
<dbReference type="SMART" id="SM00907">
    <property type="entry name" value="GDNF"/>
    <property type="match status" value="3"/>
</dbReference>
<evidence type="ECO:0000259" key="9">
    <source>
        <dbReference type="SMART" id="SM00907"/>
    </source>
</evidence>
<feature type="domain" description="GDNF/GAS1" evidence="9">
    <location>
        <begin position="373"/>
        <end position="454"/>
    </location>
</feature>
<dbReference type="GO" id="GO:0038023">
    <property type="term" value="F:signaling receptor activity"/>
    <property type="evidence" value="ECO:0007669"/>
    <property type="project" value="InterPro"/>
</dbReference>
<feature type="domain" description="GDNF/GAS1" evidence="9">
    <location>
        <begin position="283"/>
        <end position="361"/>
    </location>
</feature>
<dbReference type="GO" id="GO:0007399">
    <property type="term" value="P:nervous system development"/>
    <property type="evidence" value="ECO:0007669"/>
    <property type="project" value="TreeGrafter"/>
</dbReference>
<evidence type="ECO:0000313" key="10">
    <source>
        <dbReference type="EMBL" id="CAL4092762.1"/>
    </source>
</evidence>
<evidence type="ECO:0000256" key="5">
    <source>
        <dbReference type="ARBA" id="ARBA00023136"/>
    </source>
</evidence>
<evidence type="ECO:0000256" key="1">
    <source>
        <dbReference type="ARBA" id="ARBA00004236"/>
    </source>
</evidence>